<feature type="transmembrane region" description="Helical" evidence="2">
    <location>
        <begin position="191"/>
        <end position="213"/>
    </location>
</feature>
<feature type="transmembrane region" description="Helical" evidence="2">
    <location>
        <begin position="159"/>
        <end position="179"/>
    </location>
</feature>
<evidence type="ECO:0000313" key="3">
    <source>
        <dbReference type="EMBL" id="MTD13071.1"/>
    </source>
</evidence>
<feature type="transmembrane region" description="Helical" evidence="2">
    <location>
        <begin position="7"/>
        <end position="29"/>
    </location>
</feature>
<keyword evidence="2" id="KW-0472">Membrane</keyword>
<dbReference type="Pfam" id="PF09490">
    <property type="entry name" value="CbtA"/>
    <property type="match status" value="1"/>
</dbReference>
<dbReference type="EMBL" id="WLYK01000001">
    <property type="protein sequence ID" value="MTD13071.1"/>
    <property type="molecule type" value="Genomic_DNA"/>
</dbReference>
<organism evidence="3 4">
    <name type="scientific">Nakamurella alba</name>
    <dbReference type="NCBI Taxonomy" id="2665158"/>
    <lineage>
        <taxon>Bacteria</taxon>
        <taxon>Bacillati</taxon>
        <taxon>Actinomycetota</taxon>
        <taxon>Actinomycetes</taxon>
        <taxon>Nakamurellales</taxon>
        <taxon>Nakamurellaceae</taxon>
        <taxon>Nakamurella</taxon>
    </lineage>
</organism>
<keyword evidence="2" id="KW-0812">Transmembrane</keyword>
<evidence type="ECO:0000256" key="2">
    <source>
        <dbReference type="SAM" id="Phobius"/>
    </source>
</evidence>
<dbReference type="AlphaFoldDB" id="A0A7K1FG33"/>
<evidence type="ECO:0000256" key="1">
    <source>
        <dbReference type="SAM" id="MobiDB-lite"/>
    </source>
</evidence>
<evidence type="ECO:0000313" key="4">
    <source>
        <dbReference type="Proteomes" id="UP000460221"/>
    </source>
</evidence>
<feature type="transmembrane region" description="Helical" evidence="2">
    <location>
        <begin position="225"/>
        <end position="246"/>
    </location>
</feature>
<keyword evidence="4" id="KW-1185">Reference proteome</keyword>
<feature type="transmembrane region" description="Helical" evidence="2">
    <location>
        <begin position="122"/>
        <end position="139"/>
    </location>
</feature>
<protein>
    <recommendedName>
        <fullName evidence="5">CbtA family protein</fullName>
    </recommendedName>
</protein>
<comment type="caution">
    <text evidence="3">The sequence shown here is derived from an EMBL/GenBank/DDBJ whole genome shotgun (WGS) entry which is preliminary data.</text>
</comment>
<dbReference type="Proteomes" id="UP000460221">
    <property type="component" value="Unassembled WGS sequence"/>
</dbReference>
<evidence type="ECO:0008006" key="5">
    <source>
        <dbReference type="Google" id="ProtNLM"/>
    </source>
</evidence>
<feature type="region of interest" description="Disordered" evidence="1">
    <location>
        <begin position="49"/>
        <end position="80"/>
    </location>
</feature>
<dbReference type="InterPro" id="IPR012666">
    <property type="entry name" value="CbtA_put"/>
</dbReference>
<name>A0A7K1FG33_9ACTN</name>
<reference evidence="3 4" key="1">
    <citation type="submission" date="2019-11" db="EMBL/GenBank/DDBJ databases">
        <authorList>
            <person name="Jiang L.-Q."/>
        </authorList>
    </citation>
    <scope>NUCLEOTIDE SEQUENCE [LARGE SCALE GENOMIC DNA]</scope>
    <source>
        <strain evidence="3 4">YIM 132087</strain>
    </source>
</reference>
<feature type="transmembrane region" description="Helical" evidence="2">
    <location>
        <begin position="85"/>
        <end position="110"/>
    </location>
</feature>
<accession>A0A7K1FG33</accession>
<proteinExistence type="predicted"/>
<sequence>MLTARTFLLRGLLAGLIAGIVTFGVAYVVGEPPVDAAIALEESAAPADEPGAVAAAPDDHAHDEGTPEHSHGEDAEVSRSTQSTWGLLTGTVLFGLAVGGILGLASAFALGRFGRAGVRGTVATVAAIGFGAAFLVPFLKYPANPPAVGDGETIGRRTGLFFAFLAVSVVAAVLATVLARRAAGTLGGFRAGALAVLGYLVVVVVAVRLFPVIDEVGDFPASLLWQFRTSSLAVELALWAVAAVVLGELMQRAVDRLPAPARLVAPEPVAA</sequence>
<feature type="compositionally biased region" description="Basic and acidic residues" evidence="1">
    <location>
        <begin position="57"/>
        <end position="77"/>
    </location>
</feature>
<dbReference type="RefSeq" id="WP_154767014.1">
    <property type="nucleotide sequence ID" value="NZ_WLYK01000001.1"/>
</dbReference>
<gene>
    <name evidence="3" type="ORF">GIS00_03805</name>
</gene>
<keyword evidence="2" id="KW-1133">Transmembrane helix</keyword>